<feature type="region of interest" description="Disordered" evidence="8">
    <location>
        <begin position="29"/>
        <end position="74"/>
    </location>
</feature>
<evidence type="ECO:0000256" key="7">
    <source>
        <dbReference type="ARBA" id="ARBA00023242"/>
    </source>
</evidence>
<comment type="subcellular location">
    <subcellularLocation>
        <location evidence="1">Nucleus</location>
    </subcellularLocation>
</comment>
<evidence type="ECO:0000259" key="9">
    <source>
        <dbReference type="Pfam" id="PF18296"/>
    </source>
</evidence>
<keyword evidence="6" id="KW-0804">Transcription</keyword>
<evidence type="ECO:0000256" key="4">
    <source>
        <dbReference type="ARBA" id="ARBA00022491"/>
    </source>
</evidence>
<protein>
    <recommendedName>
        <fullName evidence="3">Mediator of RNA polymerase II transcription subunit 13</fullName>
    </recommendedName>
</protein>
<dbReference type="InterPro" id="IPR051139">
    <property type="entry name" value="Mediator_complx_sub13"/>
</dbReference>
<gene>
    <name evidence="10" type="ORF">WJX84_004638</name>
</gene>
<accession>A0AAW1SXT3</accession>
<proteinExistence type="inferred from homology"/>
<keyword evidence="5" id="KW-0805">Transcription regulation</keyword>
<comment type="caution">
    <text evidence="10">The sequence shown here is derived from an EMBL/GenBank/DDBJ whole genome shotgun (WGS) entry which is preliminary data.</text>
</comment>
<reference evidence="10 11" key="1">
    <citation type="journal article" date="2024" name="Nat. Commun.">
        <title>Phylogenomics reveals the evolutionary origins of lichenization in chlorophyte algae.</title>
        <authorList>
            <person name="Puginier C."/>
            <person name="Libourel C."/>
            <person name="Otte J."/>
            <person name="Skaloud P."/>
            <person name="Haon M."/>
            <person name="Grisel S."/>
            <person name="Petersen M."/>
            <person name="Berrin J.G."/>
            <person name="Delaux P.M."/>
            <person name="Dal Grande F."/>
            <person name="Keller J."/>
        </authorList>
    </citation>
    <scope>NUCLEOTIDE SEQUENCE [LARGE SCALE GENOMIC DNA]</scope>
    <source>
        <strain evidence="10 11">SAG 2523</strain>
    </source>
</reference>
<evidence type="ECO:0000256" key="5">
    <source>
        <dbReference type="ARBA" id="ARBA00023015"/>
    </source>
</evidence>
<name>A0AAW1SXT3_9CHLO</name>
<evidence type="ECO:0000313" key="10">
    <source>
        <dbReference type="EMBL" id="KAK9861561.1"/>
    </source>
</evidence>
<keyword evidence="11" id="KW-1185">Reference proteome</keyword>
<dbReference type="Proteomes" id="UP001485043">
    <property type="component" value="Unassembled WGS sequence"/>
</dbReference>
<evidence type="ECO:0000256" key="3">
    <source>
        <dbReference type="ARBA" id="ARBA00019618"/>
    </source>
</evidence>
<feature type="region of interest" description="Disordered" evidence="8">
    <location>
        <begin position="532"/>
        <end position="557"/>
    </location>
</feature>
<keyword evidence="4" id="KW-0678">Repressor</keyword>
<evidence type="ECO:0000256" key="1">
    <source>
        <dbReference type="ARBA" id="ARBA00004123"/>
    </source>
</evidence>
<comment type="similarity">
    <text evidence="2">Belongs to the Mediator complex subunit 13 family.</text>
</comment>
<dbReference type="PANTHER" id="PTHR48249">
    <property type="entry name" value="MEDIATOR OF RNA POLYMERASE II TRANSCRIPTION SUBUNIT 13"/>
    <property type="match status" value="1"/>
</dbReference>
<dbReference type="PANTHER" id="PTHR48249:SF3">
    <property type="entry name" value="MEDIATOR OF RNA POLYMERASE II TRANSCRIPTION SUBUNIT 13"/>
    <property type="match status" value="1"/>
</dbReference>
<evidence type="ECO:0000256" key="2">
    <source>
        <dbReference type="ARBA" id="ARBA00009354"/>
    </source>
</evidence>
<sequence length="629" mass="66826">MARSLLSSPGRETSKPHRLYVLSAPSFTADGHTDCSTKRRKLNWSPSEQQGGEEITQDEELSKPPAAPGCKYEPYPPTASGWPANSLLSLALRLSLCCPPLQQRSFSSPQVFGGHSLVLSPLTCTEVPSTALSQRQGQAPALPAGLEQSQTQHVLQPPRAAIGYQGHILCCPLPLLSSWRQGLLQPWAAPKPVKYYVLCPSHLAAPATAFLEELDVMYEDCCLGQHTGITSAGPSLWLYQGEEISMQAASDQAHASAACYADLASAAEALQRQLLLQPLDLRHVPEALEEPVKAALVVYVVPATTGPSAALQAFCVCAPLLAACLPPTDDPITSASTSPPPDLECTGQGIGPHGSAAARHGADARVYNPGTDSRQHEGLHLTLQVLDQGELADLPHEGLQAVAFRTYASTDAEPLQLLRRPKHGSCSLRNWQLPVILDPDASAPGSLKQESASWHCSYAPCPAADQPGANDPCRIADAAEHFAAGSITLRSNACGGHIDVKAELTVPRRLPMATMLQTSVMESVCCNSLDSRATSSSSDVESLKGPMPQPGSLDNAEDNTTVSKLLASWQQAATELHHLTNLCLAYDMICSARPSKPSHALEAAAKLPLPCHMVQQALENLGACQSMLT</sequence>
<dbReference type="EMBL" id="JALJOV010000738">
    <property type="protein sequence ID" value="KAK9861561.1"/>
    <property type="molecule type" value="Genomic_DNA"/>
</dbReference>
<dbReference type="GO" id="GO:0016592">
    <property type="term" value="C:mediator complex"/>
    <property type="evidence" value="ECO:0007669"/>
    <property type="project" value="TreeGrafter"/>
</dbReference>
<dbReference type="Pfam" id="PF18296">
    <property type="entry name" value="MID_MedPIWI"/>
    <property type="match status" value="1"/>
</dbReference>
<organism evidence="10 11">
    <name type="scientific">Apatococcus fuscideae</name>
    <dbReference type="NCBI Taxonomy" id="2026836"/>
    <lineage>
        <taxon>Eukaryota</taxon>
        <taxon>Viridiplantae</taxon>
        <taxon>Chlorophyta</taxon>
        <taxon>core chlorophytes</taxon>
        <taxon>Trebouxiophyceae</taxon>
        <taxon>Chlorellales</taxon>
        <taxon>Chlorellaceae</taxon>
        <taxon>Apatococcus</taxon>
    </lineage>
</organism>
<evidence type="ECO:0000313" key="11">
    <source>
        <dbReference type="Proteomes" id="UP001485043"/>
    </source>
</evidence>
<feature type="domain" description="MID" evidence="9">
    <location>
        <begin position="191"/>
        <end position="304"/>
    </location>
</feature>
<keyword evidence="7" id="KW-0539">Nucleus</keyword>
<dbReference type="AlphaFoldDB" id="A0AAW1SXT3"/>
<evidence type="ECO:0000256" key="6">
    <source>
        <dbReference type="ARBA" id="ARBA00023163"/>
    </source>
</evidence>
<evidence type="ECO:0000256" key="8">
    <source>
        <dbReference type="SAM" id="MobiDB-lite"/>
    </source>
</evidence>
<dbReference type="InterPro" id="IPR041285">
    <property type="entry name" value="MID_MedPIWI"/>
</dbReference>
<dbReference type="GO" id="GO:0045944">
    <property type="term" value="P:positive regulation of transcription by RNA polymerase II"/>
    <property type="evidence" value="ECO:0007669"/>
    <property type="project" value="TreeGrafter"/>
</dbReference>
<dbReference type="GO" id="GO:0003713">
    <property type="term" value="F:transcription coactivator activity"/>
    <property type="evidence" value="ECO:0007669"/>
    <property type="project" value="TreeGrafter"/>
</dbReference>